<evidence type="ECO:0000256" key="2">
    <source>
        <dbReference type="ARBA" id="ARBA00022840"/>
    </source>
</evidence>
<dbReference type="NCBIfam" id="TIGR00229">
    <property type="entry name" value="sensory_box"/>
    <property type="match status" value="1"/>
</dbReference>
<dbReference type="Gene3D" id="3.30.200.20">
    <property type="entry name" value="Phosphorylase Kinase, domain 1"/>
    <property type="match status" value="1"/>
</dbReference>
<feature type="compositionally biased region" description="Polar residues" evidence="4">
    <location>
        <begin position="1171"/>
        <end position="1185"/>
    </location>
</feature>
<dbReference type="Pfam" id="PF13426">
    <property type="entry name" value="PAS_9"/>
    <property type="match status" value="1"/>
</dbReference>
<reference evidence="7" key="1">
    <citation type="submission" date="2021-01" db="UniProtKB">
        <authorList>
            <consortium name="EnsemblMetazoa"/>
        </authorList>
    </citation>
    <scope>IDENTIFICATION</scope>
</reference>
<feature type="binding site" evidence="3">
    <location>
        <position position="850"/>
    </location>
    <ligand>
        <name>ATP</name>
        <dbReference type="ChEBI" id="CHEBI:30616"/>
    </ligand>
</feature>
<keyword evidence="8" id="KW-1185">Reference proteome</keyword>
<dbReference type="GO" id="GO:0005829">
    <property type="term" value="C:cytosol"/>
    <property type="evidence" value="ECO:0007669"/>
    <property type="project" value="TreeGrafter"/>
</dbReference>
<dbReference type="PROSITE" id="PS00107">
    <property type="entry name" value="PROTEIN_KINASE_ATP"/>
    <property type="match status" value="1"/>
</dbReference>
<dbReference type="PANTHER" id="PTHR24346:SF51">
    <property type="entry name" value="PAS DOMAIN-CONTAINING SERINE_THREONINE-PROTEIN KINASE"/>
    <property type="match status" value="1"/>
</dbReference>
<dbReference type="FunFam" id="3.30.200.20:FF:000314">
    <property type="entry name" value="Serine/threonine protein kinase"/>
    <property type="match status" value="1"/>
</dbReference>
<dbReference type="SUPFAM" id="SSF56112">
    <property type="entry name" value="Protein kinase-like (PK-like)"/>
    <property type="match status" value="1"/>
</dbReference>
<dbReference type="InterPro" id="IPR008271">
    <property type="entry name" value="Ser/Thr_kinase_AS"/>
</dbReference>
<dbReference type="Gene3D" id="1.10.510.10">
    <property type="entry name" value="Transferase(Phosphotransferase) domain 1"/>
    <property type="match status" value="1"/>
</dbReference>
<dbReference type="GO" id="GO:0045719">
    <property type="term" value="P:negative regulation of glycogen biosynthetic process"/>
    <property type="evidence" value="ECO:0007669"/>
    <property type="project" value="TreeGrafter"/>
</dbReference>
<dbReference type="PANTHER" id="PTHR24346">
    <property type="entry name" value="MAP/MICROTUBULE AFFINITY-REGULATING KINASE"/>
    <property type="match status" value="1"/>
</dbReference>
<dbReference type="Pfam" id="PF00069">
    <property type="entry name" value="Pkinase"/>
    <property type="match status" value="1"/>
</dbReference>
<dbReference type="EnsemblMetazoa" id="CLYHEMT012399.1">
    <property type="protein sequence ID" value="CLYHEMP012399.1"/>
    <property type="gene ID" value="CLYHEMG012399"/>
</dbReference>
<dbReference type="Proteomes" id="UP000594262">
    <property type="component" value="Unplaced"/>
</dbReference>
<proteinExistence type="predicted"/>
<evidence type="ECO:0000256" key="3">
    <source>
        <dbReference type="PROSITE-ProRule" id="PRU10141"/>
    </source>
</evidence>
<dbReference type="PROSITE" id="PS00108">
    <property type="entry name" value="PROTEIN_KINASE_ST"/>
    <property type="match status" value="1"/>
</dbReference>
<dbReference type="OrthoDB" id="10252171at2759"/>
<dbReference type="PROSITE" id="PS50011">
    <property type="entry name" value="PROTEIN_KINASE_DOM"/>
    <property type="match status" value="1"/>
</dbReference>
<dbReference type="InterPro" id="IPR000014">
    <property type="entry name" value="PAS"/>
</dbReference>
<dbReference type="GO" id="GO:0006355">
    <property type="term" value="P:regulation of DNA-templated transcription"/>
    <property type="evidence" value="ECO:0007669"/>
    <property type="project" value="InterPro"/>
</dbReference>
<dbReference type="InterPro" id="IPR035965">
    <property type="entry name" value="PAS-like_dom_sf"/>
</dbReference>
<dbReference type="InterPro" id="IPR013767">
    <property type="entry name" value="PAS_fold"/>
</dbReference>
<organism evidence="7 8">
    <name type="scientific">Clytia hemisphaerica</name>
    <dbReference type="NCBI Taxonomy" id="252671"/>
    <lineage>
        <taxon>Eukaryota</taxon>
        <taxon>Metazoa</taxon>
        <taxon>Cnidaria</taxon>
        <taxon>Hydrozoa</taxon>
        <taxon>Hydroidolina</taxon>
        <taxon>Leptothecata</taxon>
        <taxon>Obeliida</taxon>
        <taxon>Clytiidae</taxon>
        <taxon>Clytia</taxon>
    </lineage>
</organism>
<evidence type="ECO:0008006" key="9">
    <source>
        <dbReference type="Google" id="ProtNLM"/>
    </source>
</evidence>
<dbReference type="SMART" id="SM00220">
    <property type="entry name" value="S_TKc"/>
    <property type="match status" value="1"/>
</dbReference>
<feature type="domain" description="PAS" evidence="6">
    <location>
        <begin position="134"/>
        <end position="192"/>
    </location>
</feature>
<dbReference type="FunFam" id="3.30.450.20:FF:000059">
    <property type="entry name" value="PAS domain containing serine/threonine kinase"/>
    <property type="match status" value="1"/>
</dbReference>
<dbReference type="RefSeq" id="XP_066910194.1">
    <property type="nucleotide sequence ID" value="XM_067054093.1"/>
</dbReference>
<evidence type="ECO:0000313" key="8">
    <source>
        <dbReference type="Proteomes" id="UP000594262"/>
    </source>
</evidence>
<keyword evidence="1 3" id="KW-0547">Nucleotide-binding</keyword>
<evidence type="ECO:0000259" key="5">
    <source>
        <dbReference type="PROSITE" id="PS50011"/>
    </source>
</evidence>
<dbReference type="Pfam" id="PF00989">
    <property type="entry name" value="PAS"/>
    <property type="match status" value="1"/>
</dbReference>
<dbReference type="GO" id="GO:0005634">
    <property type="term" value="C:nucleus"/>
    <property type="evidence" value="ECO:0007669"/>
    <property type="project" value="TreeGrafter"/>
</dbReference>
<dbReference type="AlphaFoldDB" id="A0A7M5VGT9"/>
<dbReference type="GO" id="GO:0004674">
    <property type="term" value="F:protein serine/threonine kinase activity"/>
    <property type="evidence" value="ECO:0007669"/>
    <property type="project" value="TreeGrafter"/>
</dbReference>
<dbReference type="SUPFAM" id="SSF55785">
    <property type="entry name" value="PYP-like sensor domain (PAS domain)"/>
    <property type="match status" value="1"/>
</dbReference>
<dbReference type="GeneID" id="136797422"/>
<evidence type="ECO:0000256" key="4">
    <source>
        <dbReference type="SAM" id="MobiDB-lite"/>
    </source>
</evidence>
<evidence type="ECO:0000259" key="6">
    <source>
        <dbReference type="PROSITE" id="PS50112"/>
    </source>
</evidence>
<name>A0A7M5VGT9_9CNID</name>
<feature type="region of interest" description="Disordered" evidence="4">
    <location>
        <begin position="50"/>
        <end position="72"/>
    </location>
</feature>
<accession>A0A7M5VGT9</accession>
<dbReference type="PROSITE" id="PS50112">
    <property type="entry name" value="PAS"/>
    <property type="match status" value="1"/>
</dbReference>
<feature type="compositionally biased region" description="Basic and acidic residues" evidence="4">
    <location>
        <begin position="50"/>
        <end position="62"/>
    </location>
</feature>
<evidence type="ECO:0000313" key="7">
    <source>
        <dbReference type="EnsemblMetazoa" id="CLYHEMP012399.1"/>
    </source>
</evidence>
<dbReference type="FunFam" id="1.10.510.10:FF:000351">
    <property type="entry name" value="PAS domain-containing serine/threonine-protein kinase"/>
    <property type="match status" value="1"/>
</dbReference>
<feature type="region of interest" description="Disordered" evidence="4">
    <location>
        <begin position="1086"/>
        <end position="1185"/>
    </location>
</feature>
<dbReference type="Gene3D" id="3.30.450.20">
    <property type="entry name" value="PAS domain"/>
    <property type="match status" value="1"/>
</dbReference>
<dbReference type="InterPro" id="IPR011009">
    <property type="entry name" value="Kinase-like_dom_sf"/>
</dbReference>
<keyword evidence="2 3" id="KW-0067">ATP-binding</keyword>
<protein>
    <recommendedName>
        <fullName evidence="9">PAS domain-containing serine/threonine-protein kinase</fullName>
    </recommendedName>
</protein>
<dbReference type="CDD" id="cd00130">
    <property type="entry name" value="PAS"/>
    <property type="match status" value="2"/>
</dbReference>
<dbReference type="GO" id="GO:0005524">
    <property type="term" value="F:ATP binding"/>
    <property type="evidence" value="ECO:0007669"/>
    <property type="project" value="UniProtKB-UniRule"/>
</dbReference>
<feature type="compositionally biased region" description="Polar residues" evidence="4">
    <location>
        <begin position="1094"/>
        <end position="1115"/>
    </location>
</feature>
<feature type="compositionally biased region" description="Basic and acidic residues" evidence="4">
    <location>
        <begin position="1146"/>
        <end position="1169"/>
    </location>
</feature>
<dbReference type="GO" id="GO:0035556">
    <property type="term" value="P:intracellular signal transduction"/>
    <property type="evidence" value="ECO:0007669"/>
    <property type="project" value="TreeGrafter"/>
</dbReference>
<dbReference type="InterPro" id="IPR000719">
    <property type="entry name" value="Prot_kinase_dom"/>
</dbReference>
<sequence length="1185" mass="134467">MKATNLSNSINMSSPLHHFREKNDEKAVNMLSMMKDKSFDQPLFEAEKVQEMEERARSRLSEYDPADSSLKQDDLSKSYHSISYCASPCPGNISTNSPAQHSLNASWQFFNFMGGSAEIENNTNSQYKKPTQAIVTINARTSRILITNETACDLFGYTDEELCGKHMKVSQLFTMEDGVKQNVLIEQNIDKEGNIVMVSGKVLEATNKKGDIFMVSVWMKRIQAGSDVRCVLIMEPVDVNKGSFLFDAAGTISDCDFTFALLHGYEDPQDLIGKNIDTFVPSFQLPSPGQVLSKDIKKQRVTSRTKDLVPFPSTIKVRIHDPEFHQLYMERTAENKRQMSKFLYKGFLWVFSNVSGLMTIDNKGLVTSCNENFLRIFLGYFESELMGKEITTLIPYFYEQIDMLHHGSIPQTPSSSIKRNKHGSCKKDDLVIECLDGPPATTKCGLDDTDLEEGEIRSTKNDSGINDESESLNDQSTPLKDERLNNRGTPLQEEHLDSRGTPLRDEICLNNQDTPLKDECLDNTGTPLNDEICTNKLNNCVSHQANKKDKLDGFSPHTISTPVSDEKRETNIDRIEGKLTDQITEKQKLDFGQNDREESLRKTDIVFTDPVKIKDGAVVKDAFVAKDTVSRDVLQHKQIKTSDYESLSSSIVDDVLSRLSKNTELCNEQKTRVCASKATSQNFTASEQSGLSDLVFEDCKKEILEKDKGDLSKIYPGQYYGQARHKDGSMLPILFEIKKWSSKSKNKDNNNGQLFCLWMSRDPDEETETYGTEKHKQLLASFNSTMTISTGNFQEMLKEIQDMKLEDPGSGLYNDKFNTARCIGKGAFGFVNLAERKSDNEQVVVKFIRKEKVLKDSWIDDASIGRTPYEVHLLSKLQHPNVVKVLEVYENDCYVHMVMEKHGDGIDLFEFIDRKPLMDEALASYMFRQVLSATDYLHQNKILHRDIKDENIIVDRSFHLKLIDFGSAAPLEKDKYFTTFCGTIEYCSPEVLLGNSYRGPELEMWSLGVTLYTFIFGEHPFFEVEDSIRAELFPPFKVSNELMFVVCWMLHPDVQFRARLPDLIKYPWFTRDVTISNYDYDTVLSGVTDEPDNNTENLTCQSPRKSPHSNATGNQSHKKTMTSSSHSSTSSSMTSSSSFSSLDDLASSHDSELERNKELMKEEYKRYLEDPNSTEISNAVLSKSF</sequence>
<feature type="region of interest" description="Disordered" evidence="4">
    <location>
        <begin position="443"/>
        <end position="499"/>
    </location>
</feature>
<dbReference type="SMART" id="SM00091">
    <property type="entry name" value="PAS"/>
    <property type="match status" value="2"/>
</dbReference>
<feature type="domain" description="Protein kinase" evidence="5">
    <location>
        <begin position="817"/>
        <end position="1069"/>
    </location>
</feature>
<evidence type="ECO:0000256" key="1">
    <source>
        <dbReference type="ARBA" id="ARBA00022741"/>
    </source>
</evidence>
<dbReference type="InterPro" id="IPR017441">
    <property type="entry name" value="Protein_kinase_ATP_BS"/>
</dbReference>
<feature type="compositionally biased region" description="Low complexity" evidence="4">
    <location>
        <begin position="1121"/>
        <end position="1145"/>
    </location>
</feature>